<feature type="compositionally biased region" description="Low complexity" evidence="3">
    <location>
        <begin position="357"/>
        <end position="372"/>
    </location>
</feature>
<feature type="region of interest" description="Disordered" evidence="3">
    <location>
        <begin position="120"/>
        <end position="191"/>
    </location>
</feature>
<reference evidence="5 6" key="1">
    <citation type="submission" date="2023-05" db="EMBL/GenBank/DDBJ databases">
        <title>Draft genome sequence of Streptomyces sp. B-S-A8 isolated from a cave soil in Thailand.</title>
        <authorList>
            <person name="Chamroensaksri N."/>
            <person name="Muangham S."/>
        </authorList>
    </citation>
    <scope>NUCLEOTIDE SEQUENCE [LARGE SCALE GENOMIC DNA]</scope>
    <source>
        <strain evidence="5 6">B-S-A8</strain>
    </source>
</reference>
<dbReference type="RefSeq" id="WP_282515744.1">
    <property type="nucleotide sequence ID" value="NZ_JASCIR010000025.1"/>
</dbReference>
<accession>A0ABT6RZY4</accession>
<dbReference type="Pfam" id="PF13490">
    <property type="entry name" value="zf-HC2"/>
    <property type="match status" value="1"/>
</dbReference>
<evidence type="ECO:0000313" key="5">
    <source>
        <dbReference type="EMBL" id="MDI3389288.1"/>
    </source>
</evidence>
<keyword evidence="6" id="KW-1185">Reference proteome</keyword>
<feature type="domain" description="Putative zinc-finger" evidence="4">
    <location>
        <begin position="20"/>
        <end position="48"/>
    </location>
</feature>
<evidence type="ECO:0000259" key="4">
    <source>
        <dbReference type="Pfam" id="PF13490"/>
    </source>
</evidence>
<gene>
    <name evidence="5" type="ORF">QIS99_24260</name>
</gene>
<name>A0ABT6RZY4_9ACTN</name>
<protein>
    <submittedName>
        <fullName evidence="5">Anti-sigma factor</fullName>
    </submittedName>
</protein>
<comment type="caution">
    <text evidence="5">The sequence shown here is derived from an EMBL/GenBank/DDBJ whole genome shotgun (WGS) entry which is preliminary data.</text>
</comment>
<dbReference type="InterPro" id="IPR041916">
    <property type="entry name" value="Anti_sigma_zinc_sf"/>
</dbReference>
<feature type="compositionally biased region" description="Basic and acidic residues" evidence="3">
    <location>
        <begin position="181"/>
        <end position="191"/>
    </location>
</feature>
<proteinExistence type="predicted"/>
<feature type="compositionally biased region" description="Polar residues" evidence="3">
    <location>
        <begin position="374"/>
        <end position="390"/>
    </location>
</feature>
<evidence type="ECO:0000256" key="1">
    <source>
        <dbReference type="ARBA" id="ARBA00023015"/>
    </source>
</evidence>
<feature type="compositionally biased region" description="Low complexity" evidence="3">
    <location>
        <begin position="128"/>
        <end position="145"/>
    </location>
</feature>
<feature type="compositionally biased region" description="Polar residues" evidence="3">
    <location>
        <begin position="247"/>
        <end position="258"/>
    </location>
</feature>
<sequence>MSGSRRNPAEGHLAEQHLGDRLAALVDGELGHDSRERVLAHLATCAKCKAEADAQRSLKSYFASTAPPPPSETFLARLQGLPAGGDDDRGDFGGPVTAPLFGMRADGVFAAGPDPFGYDASGGRRGMLPGDVLPGDPLPGDALPGDPLPGEPLSELSEGPLGEGSAGDGPLTGGRQLPDGSQERGFRIHDVGRSLQERAAASRGRRFAFAAAGAVSLAAIALGGVSTGAPVPADPSTDARGSKASPLRTQGANGSSARDTQRRRGGHPAGAQQGGRPGALTAPMIATGVAAPEVPGVPLAPNRPRVLRDWAAVPMLTGYSPLSPLIGRPASGFPQYPAAPNAKQQGERGKRGEERSGSASDESASATQSAASTELPSASPRSGTALSAGR</sequence>
<dbReference type="EMBL" id="JASCIR010000025">
    <property type="protein sequence ID" value="MDI3389288.1"/>
    <property type="molecule type" value="Genomic_DNA"/>
</dbReference>
<evidence type="ECO:0000256" key="3">
    <source>
        <dbReference type="SAM" id="MobiDB-lite"/>
    </source>
</evidence>
<dbReference type="Gene3D" id="1.10.10.1320">
    <property type="entry name" value="Anti-sigma factor, zinc-finger domain"/>
    <property type="match status" value="1"/>
</dbReference>
<feature type="region of interest" description="Disordered" evidence="3">
    <location>
        <begin position="226"/>
        <end position="302"/>
    </location>
</feature>
<evidence type="ECO:0000256" key="2">
    <source>
        <dbReference type="ARBA" id="ARBA00023163"/>
    </source>
</evidence>
<dbReference type="InterPro" id="IPR027383">
    <property type="entry name" value="Znf_put"/>
</dbReference>
<feature type="compositionally biased region" description="Low complexity" evidence="3">
    <location>
        <begin position="151"/>
        <end position="160"/>
    </location>
</feature>
<feature type="compositionally biased region" description="Gly residues" evidence="3">
    <location>
        <begin position="161"/>
        <end position="172"/>
    </location>
</feature>
<organism evidence="5 6">
    <name type="scientific">Streptomyces solicavernae</name>
    <dbReference type="NCBI Taxonomy" id="3043614"/>
    <lineage>
        <taxon>Bacteria</taxon>
        <taxon>Bacillati</taxon>
        <taxon>Actinomycetota</taxon>
        <taxon>Actinomycetes</taxon>
        <taxon>Kitasatosporales</taxon>
        <taxon>Streptomycetaceae</taxon>
        <taxon>Streptomyces</taxon>
    </lineage>
</organism>
<evidence type="ECO:0000313" key="6">
    <source>
        <dbReference type="Proteomes" id="UP001224661"/>
    </source>
</evidence>
<keyword evidence="1" id="KW-0805">Transcription regulation</keyword>
<dbReference type="Proteomes" id="UP001224661">
    <property type="component" value="Unassembled WGS sequence"/>
</dbReference>
<keyword evidence="2" id="KW-0804">Transcription</keyword>
<feature type="region of interest" description="Disordered" evidence="3">
    <location>
        <begin position="330"/>
        <end position="390"/>
    </location>
</feature>
<feature type="compositionally biased region" description="Basic and acidic residues" evidence="3">
    <location>
        <begin position="345"/>
        <end position="356"/>
    </location>
</feature>